<proteinExistence type="predicted"/>
<feature type="non-terminal residue" evidence="2">
    <location>
        <position position="1"/>
    </location>
</feature>
<keyword evidence="3" id="KW-1185">Reference proteome</keyword>
<accession>A0ABN9QZV3</accession>
<dbReference type="EMBL" id="CAUYUJ010004775">
    <property type="protein sequence ID" value="CAK0810923.1"/>
    <property type="molecule type" value="Genomic_DNA"/>
</dbReference>
<evidence type="ECO:0000313" key="2">
    <source>
        <dbReference type="EMBL" id="CAK0810923.1"/>
    </source>
</evidence>
<organism evidence="2 3">
    <name type="scientific">Prorocentrum cordatum</name>
    <dbReference type="NCBI Taxonomy" id="2364126"/>
    <lineage>
        <taxon>Eukaryota</taxon>
        <taxon>Sar</taxon>
        <taxon>Alveolata</taxon>
        <taxon>Dinophyceae</taxon>
        <taxon>Prorocentrales</taxon>
        <taxon>Prorocentraceae</taxon>
        <taxon>Prorocentrum</taxon>
    </lineage>
</organism>
<sequence>VSEVAAGEVAARARHVEASATLLAQQAGPTDVPQQVVMMAQPVVQTEVVLQVPPMAQHVELTEEAPQLAAQRMELPAMHVRVGGHDYTFASGDWNSNRLEIYVPPGTEYDEQSLFSTVSSGIAKALVFRNFTVYQRKKWMGADEACCDFALPLLLGNVLVEAYKVFCDRINGLPYRPAAHHPGGDAPAAAALGALLDAGALPDEEAMEARRDDAVIDPRGLAPIAVAAAEVARKRKVALDWLMCRTRNSPCSQVVVLKMILSILQTMQAEELYIGSKKWGRRQEAQAARLAGQPNTGKLLRTYAVLVHAEGEIEARAVKRMRTLLLEHRIWILLRDGDMTNDLKADAFTSLSSAGAYIEDLIAGPHSQPPWTLFPVLNHPELADAIQQTPKCQLDRWSRKFLERNDIRTDEAKMKLLVHAILISMNTDHLEVSNSHIRRIVKKHVQCQQADPIGLGTKWMAACIRAWSTAPRVSVDSGADTEGTDEHNPGGPKYGGGGAWRAFVRKQRSNDLAEAGRLYRALKDTVGSEVLEQCIAEGKAATERRRRGESAFGMKRSKVDRLQEQRYLVARMSEGNLESAVDKVISDAQTYSYDVAETMLLTNRLRNTRAAKRREEEEKDSMDIAAFEAAAAEARRGELASQMPEAASHVSGLRVVPGPIHGMRVMEADVGSACADATGLIQYVNDMQKHQKNFMSSLGNYWNFLHRTMRDDAADAGKSSDEEEEHRHGCCWGLGVCICSDAGAQLWRFRNSVLLAMKAMCPRSGCNRRTLLKDGHIVLRFESSLADGADDALADFWGLGTDVRYWHVSSQSLAPFVPRVQEMTVASDEEALGANRR</sequence>
<protein>
    <submittedName>
        <fullName evidence="2">Uncharacterized protein</fullName>
    </submittedName>
</protein>
<feature type="non-terminal residue" evidence="2">
    <location>
        <position position="837"/>
    </location>
</feature>
<reference evidence="2" key="1">
    <citation type="submission" date="2023-10" db="EMBL/GenBank/DDBJ databases">
        <authorList>
            <person name="Chen Y."/>
            <person name="Shah S."/>
            <person name="Dougan E. K."/>
            <person name="Thang M."/>
            <person name="Chan C."/>
        </authorList>
    </citation>
    <scope>NUCLEOTIDE SEQUENCE [LARGE SCALE GENOMIC DNA]</scope>
</reference>
<comment type="caution">
    <text evidence="2">The sequence shown here is derived from an EMBL/GenBank/DDBJ whole genome shotgun (WGS) entry which is preliminary data.</text>
</comment>
<feature type="region of interest" description="Disordered" evidence="1">
    <location>
        <begin position="474"/>
        <end position="496"/>
    </location>
</feature>
<evidence type="ECO:0000313" key="3">
    <source>
        <dbReference type="Proteomes" id="UP001189429"/>
    </source>
</evidence>
<evidence type="ECO:0000256" key="1">
    <source>
        <dbReference type="SAM" id="MobiDB-lite"/>
    </source>
</evidence>
<gene>
    <name evidence="2" type="ORF">PCOR1329_LOCUS15703</name>
</gene>
<name>A0ABN9QZV3_9DINO</name>
<dbReference type="Proteomes" id="UP001189429">
    <property type="component" value="Unassembled WGS sequence"/>
</dbReference>